<dbReference type="EMBL" id="JAEPRD010000057">
    <property type="protein sequence ID" value="KAG2202757.1"/>
    <property type="molecule type" value="Genomic_DNA"/>
</dbReference>
<evidence type="ECO:0000256" key="1">
    <source>
        <dbReference type="SAM" id="MobiDB-lite"/>
    </source>
</evidence>
<dbReference type="Pfam" id="PF13551">
    <property type="entry name" value="HTH_29"/>
    <property type="match status" value="1"/>
</dbReference>
<comment type="caution">
    <text evidence="2">The sequence shown here is derived from an EMBL/GenBank/DDBJ whole genome shotgun (WGS) entry which is preliminary data.</text>
</comment>
<evidence type="ECO:0000313" key="3">
    <source>
        <dbReference type="Proteomes" id="UP000603453"/>
    </source>
</evidence>
<dbReference type="InterPro" id="IPR009057">
    <property type="entry name" value="Homeodomain-like_sf"/>
</dbReference>
<dbReference type="Proteomes" id="UP000603453">
    <property type="component" value="Unassembled WGS sequence"/>
</dbReference>
<dbReference type="OrthoDB" id="2446457at2759"/>
<dbReference type="InterPro" id="IPR036388">
    <property type="entry name" value="WH-like_DNA-bd_sf"/>
</dbReference>
<reference evidence="2" key="1">
    <citation type="submission" date="2020-12" db="EMBL/GenBank/DDBJ databases">
        <title>Metabolic potential, ecology and presence of endohyphal bacteria is reflected in genomic diversity of Mucoromycotina.</title>
        <authorList>
            <person name="Muszewska A."/>
            <person name="Okrasinska A."/>
            <person name="Steczkiewicz K."/>
            <person name="Drgas O."/>
            <person name="Orlowska M."/>
            <person name="Perlinska-Lenart U."/>
            <person name="Aleksandrzak-Piekarczyk T."/>
            <person name="Szatraj K."/>
            <person name="Zielenkiewicz U."/>
            <person name="Pilsyk S."/>
            <person name="Malc E."/>
            <person name="Mieczkowski P."/>
            <person name="Kruszewska J.S."/>
            <person name="Biernat P."/>
            <person name="Pawlowska J."/>
        </authorList>
    </citation>
    <scope>NUCLEOTIDE SEQUENCE</scope>
    <source>
        <strain evidence="2">WA0000017839</strain>
    </source>
</reference>
<protein>
    <submittedName>
        <fullName evidence="2">Uncharacterized protein</fullName>
    </submittedName>
</protein>
<dbReference type="SUPFAM" id="SSF46689">
    <property type="entry name" value="Homeodomain-like"/>
    <property type="match status" value="1"/>
</dbReference>
<feature type="region of interest" description="Disordered" evidence="1">
    <location>
        <begin position="44"/>
        <end position="65"/>
    </location>
</feature>
<gene>
    <name evidence="2" type="ORF">INT47_004781</name>
</gene>
<feature type="compositionally biased region" description="Polar residues" evidence="1">
    <location>
        <begin position="44"/>
        <end position="55"/>
    </location>
</feature>
<keyword evidence="3" id="KW-1185">Reference proteome</keyword>
<sequence length="109" mass="12397">MAQLTPDQKAYAVAKSNHGTPISQIARELNFSRAAIRRAIQHFKQTGSYQRQATSGRPKKFSNRDKRALQRYVLKNKPSTLKEIMANVDVDAGINTFRKELQKLNLKVV</sequence>
<accession>A0A8H7R1I4</accession>
<dbReference type="AlphaFoldDB" id="A0A8H7R1I4"/>
<proteinExistence type="predicted"/>
<organism evidence="2 3">
    <name type="scientific">Mucor saturninus</name>
    <dbReference type="NCBI Taxonomy" id="64648"/>
    <lineage>
        <taxon>Eukaryota</taxon>
        <taxon>Fungi</taxon>
        <taxon>Fungi incertae sedis</taxon>
        <taxon>Mucoromycota</taxon>
        <taxon>Mucoromycotina</taxon>
        <taxon>Mucoromycetes</taxon>
        <taxon>Mucorales</taxon>
        <taxon>Mucorineae</taxon>
        <taxon>Mucoraceae</taxon>
        <taxon>Mucor</taxon>
    </lineage>
</organism>
<dbReference type="Gene3D" id="1.10.10.10">
    <property type="entry name" value="Winged helix-like DNA-binding domain superfamily/Winged helix DNA-binding domain"/>
    <property type="match status" value="1"/>
</dbReference>
<name>A0A8H7R1I4_9FUNG</name>
<evidence type="ECO:0000313" key="2">
    <source>
        <dbReference type="EMBL" id="KAG2202757.1"/>
    </source>
</evidence>